<feature type="domain" description="Bromo" evidence="11">
    <location>
        <begin position="1093"/>
        <end position="1163"/>
    </location>
</feature>
<dbReference type="InterPro" id="IPR036427">
    <property type="entry name" value="Bromodomain-like_sf"/>
</dbReference>
<feature type="compositionally biased region" description="Basic residues" evidence="10">
    <location>
        <begin position="993"/>
        <end position="1014"/>
    </location>
</feature>
<accession>A0A9W6WHE9</accession>
<organism evidence="15 16">
    <name type="scientific">Candida boidinii</name>
    <name type="common">Yeast</name>
    <dbReference type="NCBI Taxonomy" id="5477"/>
    <lineage>
        <taxon>Eukaryota</taxon>
        <taxon>Fungi</taxon>
        <taxon>Dikarya</taxon>
        <taxon>Ascomycota</taxon>
        <taxon>Saccharomycotina</taxon>
        <taxon>Pichiomycetes</taxon>
        <taxon>Pichiales</taxon>
        <taxon>Pichiaceae</taxon>
        <taxon>Ogataea</taxon>
        <taxon>Ogataea/Candida clade</taxon>
    </lineage>
</organism>
<dbReference type="GO" id="GO:0006302">
    <property type="term" value="P:double-strand break repair"/>
    <property type="evidence" value="ECO:0007669"/>
    <property type="project" value="UniProtKB-ARBA"/>
</dbReference>
<reference evidence="15" key="1">
    <citation type="submission" date="2023-04" db="EMBL/GenBank/DDBJ databases">
        <title>Candida boidinii NBRC 10035.</title>
        <authorList>
            <person name="Ichikawa N."/>
            <person name="Sato H."/>
            <person name="Tonouchi N."/>
        </authorList>
    </citation>
    <scope>NUCLEOTIDE SEQUENCE</scope>
    <source>
        <strain evidence="15">NBRC 10035</strain>
    </source>
</reference>
<dbReference type="SMART" id="SM00490">
    <property type="entry name" value="HELICc"/>
    <property type="match status" value="1"/>
</dbReference>
<keyword evidence="3" id="KW-0378">Hydrolase</keyword>
<evidence type="ECO:0000256" key="2">
    <source>
        <dbReference type="ARBA" id="ARBA00022741"/>
    </source>
</evidence>
<evidence type="ECO:0000259" key="11">
    <source>
        <dbReference type="PROSITE" id="PS50014"/>
    </source>
</evidence>
<dbReference type="Pfam" id="PF00271">
    <property type="entry name" value="Helicase_C"/>
    <property type="match status" value="1"/>
</dbReference>
<evidence type="ECO:0000256" key="5">
    <source>
        <dbReference type="ARBA" id="ARBA00022840"/>
    </source>
</evidence>
<dbReference type="InterPro" id="IPR029295">
    <property type="entry name" value="SnAC"/>
</dbReference>
<evidence type="ECO:0000259" key="14">
    <source>
        <dbReference type="PROSITE" id="PS51204"/>
    </source>
</evidence>
<dbReference type="Gene3D" id="1.20.5.170">
    <property type="match status" value="1"/>
</dbReference>
<gene>
    <name evidence="15" type="ORF">Cboi02_000245800</name>
</gene>
<dbReference type="GO" id="GO:0042393">
    <property type="term" value="F:histone binding"/>
    <property type="evidence" value="ECO:0007669"/>
    <property type="project" value="InterPro"/>
</dbReference>
<feature type="region of interest" description="Disordered" evidence="10">
    <location>
        <begin position="919"/>
        <end position="1066"/>
    </location>
</feature>
<dbReference type="PROSITE" id="PS51194">
    <property type="entry name" value="HELICASE_CTER"/>
    <property type="match status" value="1"/>
</dbReference>
<dbReference type="FunFam" id="3.40.50.300:FF:000843">
    <property type="entry name" value="Chromatin structure-remodeling complex subunit snf21"/>
    <property type="match status" value="1"/>
</dbReference>
<dbReference type="PANTHER" id="PTHR10799">
    <property type="entry name" value="SNF2/RAD54 HELICASE FAMILY"/>
    <property type="match status" value="1"/>
</dbReference>
<dbReference type="InterPro" id="IPR014001">
    <property type="entry name" value="Helicase_ATP-bd"/>
</dbReference>
<dbReference type="FunFam" id="3.40.50.10810:FF:000008">
    <property type="entry name" value="Chromatin structure-remodeling complex subunit snf21"/>
    <property type="match status" value="1"/>
</dbReference>
<comment type="caution">
    <text evidence="15">The sequence shown here is derived from an EMBL/GenBank/DDBJ whole genome shotgun (WGS) entry which is preliminary data.</text>
</comment>
<keyword evidence="16" id="KW-1185">Reference proteome</keyword>
<evidence type="ECO:0000256" key="1">
    <source>
        <dbReference type="ARBA" id="ARBA00004123"/>
    </source>
</evidence>
<dbReference type="PROSITE" id="PS51204">
    <property type="entry name" value="HSA"/>
    <property type="match status" value="1"/>
</dbReference>
<evidence type="ECO:0000256" key="7">
    <source>
        <dbReference type="ARBA" id="ARBA00023242"/>
    </source>
</evidence>
<dbReference type="Gene3D" id="1.20.920.10">
    <property type="entry name" value="Bromodomain-like"/>
    <property type="match status" value="1"/>
</dbReference>
<dbReference type="PROSITE" id="PS51192">
    <property type="entry name" value="HELICASE_ATP_BIND_1"/>
    <property type="match status" value="1"/>
</dbReference>
<evidence type="ECO:0000313" key="15">
    <source>
        <dbReference type="EMBL" id="GME69634.1"/>
    </source>
</evidence>
<feature type="compositionally biased region" description="Acidic residues" evidence="10">
    <location>
        <begin position="933"/>
        <end position="955"/>
    </location>
</feature>
<dbReference type="InterPro" id="IPR049730">
    <property type="entry name" value="SNF2/RAD54-like_C"/>
</dbReference>
<keyword evidence="7" id="KW-0539">Nucleus</keyword>
<dbReference type="InterPro" id="IPR038718">
    <property type="entry name" value="SNF2-like_sf"/>
</dbReference>
<evidence type="ECO:0000256" key="8">
    <source>
        <dbReference type="PROSITE-ProRule" id="PRU00035"/>
    </source>
</evidence>
<feature type="domain" description="Helicase C-terminal" evidence="13">
    <location>
        <begin position="627"/>
        <end position="783"/>
    </location>
</feature>
<dbReference type="PRINTS" id="PR00503">
    <property type="entry name" value="BROMODOMAIN"/>
</dbReference>
<dbReference type="SMART" id="SM00487">
    <property type="entry name" value="DEXDc"/>
    <property type="match status" value="1"/>
</dbReference>
<dbReference type="SUPFAM" id="SSF47370">
    <property type="entry name" value="Bromodomain"/>
    <property type="match status" value="1"/>
</dbReference>
<sequence length="1195" mass="137778">MKRSVDLEKLPSNIGSYDVTDVGLNLLKDDEIPPNVDEFKIKSLIELKSLRLLSRQKKYRESMILRSANNAHYTVDFLKNSSIVRSAQRSLHIRKKIIAPQTARLAEQLEEKQKQEQRIFELNKQIAKVSQQMEVIDEVLREVEDRKSNKLNLGRNILHYHQQAEKEEAKRIERNAKQRLQALRSNDEEAYLKLLDQTKDTRITHLLRQTNSFLDSLANAVKVQQEETRVKEDVEKTTTVNNDRDVTLAEAGGSGSAAAIAAIDADEEDEDAKREKIDYYEVAHKIKETITKQASLLVGGTLKEYQLKGLEWMVSLYNNHLNGILADEMGLGKTIQSISLITYLIESKKETGKFLVIVPLSTITNWTLEFEKWAPGVNTVVYKGSQQQRKQLQYQIKYGNFTVLLTTFEYIIRDRPLLSKFKWAHMIIDEGHRMKNAQSKLSLTLNQYYHTRNRLILTGTPLQNNLPELWALLNFILPKVFNSVKSFDEWFNTPFANTGHQDKLELTEEESLLIIRRLHKVLRPFLLRRLKKDVEKDLPDKIEKVVKCKFSSLQNCIYKQMLEHNALFVGAGVRGATKSGLKGLNNKIMQLRKICNHPFVFEEVEDAINPSRLTTDMIWRSSGKFELLDRVLPKFKATGHRVLIFFQMTQVMDIMEDFLRYRDMKYMRLDGSTKADDRQLMLQDFNAPNSDYFCFLLSTRAGGLGLNLQTADTVIIFDTDWNPHQDLQAQDRAHRIGQKNEVRILRLITDDSVEEIVLERAHQKLDIDGKVIQAGKFDNKSSAEEQEAFLKRLLEAEKSKSKDDENDDFEDDDELNEILARSEDEKILFAEMDRQRKEDDDKKFGVNHSRLLTEDELPPVFHEDIQVHIQRDATEEIGRTRERKRVIYDDGLTEEQWLDAMDAEDDTVEEAILRKRESLARRRAKKSLKEGGGEDDDDDDADGDDDAGGDLEDATGDPNDATGNVDDKNDPDAPEEEINDVEKESEATEKVIVKIKKPAVKRRSPKGYRKRSKTVKQEVEPSNANANDDDDEEVFEPPAKRRAGRRGRAISVEAEESQEPKVKEEPQPVKEIPIFVKLSYELLDKVTELEAEDGRKRSDLFIKAPSRRFYPDYYKLIKKAVSLSELRKKLDQGFFNTFDEFLEMLKLMFTNAKIYNQEGSWVYNDAIEMEKLVDSEVVNIKKTLDESSSTVAPTA</sequence>
<keyword evidence="5" id="KW-0067">ATP-binding</keyword>
<dbReference type="GO" id="GO:0006366">
    <property type="term" value="P:transcription by RNA polymerase II"/>
    <property type="evidence" value="ECO:0007669"/>
    <property type="project" value="UniProtKB-ARBA"/>
</dbReference>
<dbReference type="Proteomes" id="UP001165120">
    <property type="component" value="Unassembled WGS sequence"/>
</dbReference>
<dbReference type="GO" id="GO:0004386">
    <property type="term" value="F:helicase activity"/>
    <property type="evidence" value="ECO:0007669"/>
    <property type="project" value="UniProtKB-KW"/>
</dbReference>
<dbReference type="SMART" id="SM00297">
    <property type="entry name" value="BROMO"/>
    <property type="match status" value="1"/>
</dbReference>
<comment type="subcellular location">
    <subcellularLocation>
        <location evidence="1">Nucleus</location>
    </subcellularLocation>
</comment>
<dbReference type="GO" id="GO:0016787">
    <property type="term" value="F:hydrolase activity"/>
    <property type="evidence" value="ECO:0007669"/>
    <property type="project" value="UniProtKB-KW"/>
</dbReference>
<dbReference type="Pfam" id="PF07529">
    <property type="entry name" value="HSA"/>
    <property type="match status" value="1"/>
</dbReference>
<dbReference type="Pfam" id="PF00439">
    <property type="entry name" value="Bromodomain"/>
    <property type="match status" value="1"/>
</dbReference>
<dbReference type="EMBL" id="BSXN01000732">
    <property type="protein sequence ID" value="GME69634.1"/>
    <property type="molecule type" value="Genomic_DNA"/>
</dbReference>
<dbReference type="Pfam" id="PF00176">
    <property type="entry name" value="SNF2-rel_dom"/>
    <property type="match status" value="1"/>
</dbReference>
<dbReference type="GO" id="GO:0005634">
    <property type="term" value="C:nucleus"/>
    <property type="evidence" value="ECO:0007669"/>
    <property type="project" value="UniProtKB-SubCell"/>
</dbReference>
<feature type="coiled-coil region" evidence="9">
    <location>
        <begin position="105"/>
        <end position="186"/>
    </location>
</feature>
<dbReference type="AlphaFoldDB" id="A0A9W6WHE9"/>
<evidence type="ECO:0000256" key="10">
    <source>
        <dbReference type="SAM" id="MobiDB-lite"/>
    </source>
</evidence>
<feature type="domain" description="Helicase ATP-binding" evidence="12">
    <location>
        <begin position="314"/>
        <end position="479"/>
    </location>
</feature>
<keyword evidence="9" id="KW-0175">Coiled coil</keyword>
<evidence type="ECO:0000259" key="13">
    <source>
        <dbReference type="PROSITE" id="PS51194"/>
    </source>
</evidence>
<dbReference type="CDD" id="cd18793">
    <property type="entry name" value="SF2_C_SNF"/>
    <property type="match status" value="1"/>
</dbReference>
<dbReference type="PROSITE" id="PS50014">
    <property type="entry name" value="BROMODOMAIN_2"/>
    <property type="match status" value="1"/>
</dbReference>
<dbReference type="GO" id="GO:0005524">
    <property type="term" value="F:ATP binding"/>
    <property type="evidence" value="ECO:0007669"/>
    <property type="project" value="UniProtKB-KW"/>
</dbReference>
<evidence type="ECO:0000256" key="4">
    <source>
        <dbReference type="ARBA" id="ARBA00022806"/>
    </source>
</evidence>
<feature type="compositionally biased region" description="Basic and acidic residues" evidence="10">
    <location>
        <begin position="980"/>
        <end position="992"/>
    </location>
</feature>
<evidence type="ECO:0000313" key="16">
    <source>
        <dbReference type="Proteomes" id="UP001165120"/>
    </source>
</evidence>
<protein>
    <submittedName>
        <fullName evidence="15">Unnamed protein product</fullName>
    </submittedName>
</protein>
<evidence type="ECO:0000256" key="6">
    <source>
        <dbReference type="ARBA" id="ARBA00023117"/>
    </source>
</evidence>
<dbReference type="InterPro" id="IPR000330">
    <property type="entry name" value="SNF2_N"/>
</dbReference>
<keyword evidence="6 8" id="KW-0103">Bromodomain</keyword>
<dbReference type="InterPro" id="IPR001650">
    <property type="entry name" value="Helicase_C-like"/>
</dbReference>
<dbReference type="InterPro" id="IPR014012">
    <property type="entry name" value="HSA_dom"/>
</dbReference>
<evidence type="ECO:0000256" key="3">
    <source>
        <dbReference type="ARBA" id="ARBA00022801"/>
    </source>
</evidence>
<dbReference type="SMART" id="SM01314">
    <property type="entry name" value="SnAC"/>
    <property type="match status" value="1"/>
</dbReference>
<dbReference type="GO" id="GO:0010468">
    <property type="term" value="P:regulation of gene expression"/>
    <property type="evidence" value="ECO:0007669"/>
    <property type="project" value="UniProtKB-ARBA"/>
</dbReference>
<dbReference type="GO" id="GO:0140008">
    <property type="term" value="F:histone H4 reader activity"/>
    <property type="evidence" value="ECO:0007669"/>
    <property type="project" value="UniProtKB-ARBA"/>
</dbReference>
<dbReference type="Gene3D" id="3.40.50.300">
    <property type="entry name" value="P-loop containing nucleotide triphosphate hydrolases"/>
    <property type="match status" value="1"/>
</dbReference>
<dbReference type="Gene3D" id="3.40.50.10810">
    <property type="entry name" value="Tandem AAA-ATPase domain"/>
    <property type="match status" value="1"/>
</dbReference>
<dbReference type="SUPFAM" id="SSF52540">
    <property type="entry name" value="P-loop containing nucleoside triphosphate hydrolases"/>
    <property type="match status" value="2"/>
</dbReference>
<dbReference type="Pfam" id="PF14619">
    <property type="entry name" value="SnAC"/>
    <property type="match status" value="1"/>
</dbReference>
<feature type="domain" description="HSA" evidence="14">
    <location>
        <begin position="113"/>
        <end position="185"/>
    </location>
</feature>
<dbReference type="CDD" id="cd17996">
    <property type="entry name" value="DEXHc_SMARCA2_SMARCA4"/>
    <property type="match status" value="1"/>
</dbReference>
<dbReference type="GO" id="GO:0006338">
    <property type="term" value="P:chromatin remodeling"/>
    <property type="evidence" value="ECO:0007669"/>
    <property type="project" value="UniProtKB-ARBA"/>
</dbReference>
<dbReference type="InterPro" id="IPR027417">
    <property type="entry name" value="P-loop_NTPase"/>
</dbReference>
<evidence type="ECO:0000256" key="9">
    <source>
        <dbReference type="SAM" id="Coils"/>
    </source>
</evidence>
<keyword evidence="2" id="KW-0547">Nucleotide-binding</keyword>
<name>A0A9W6WHE9_CANBO</name>
<proteinExistence type="predicted"/>
<dbReference type="InterPro" id="IPR001487">
    <property type="entry name" value="Bromodomain"/>
</dbReference>
<keyword evidence="4" id="KW-0347">Helicase</keyword>
<evidence type="ECO:0000259" key="12">
    <source>
        <dbReference type="PROSITE" id="PS51192"/>
    </source>
</evidence>